<feature type="transmembrane region" description="Helical" evidence="6">
    <location>
        <begin position="422"/>
        <end position="441"/>
    </location>
</feature>
<feature type="transmembrane region" description="Helical" evidence="6">
    <location>
        <begin position="141"/>
        <end position="159"/>
    </location>
</feature>
<reference evidence="9" key="1">
    <citation type="submission" date="2020-12" db="UniProtKB">
        <authorList>
            <consortium name="WormBaseParasite"/>
        </authorList>
    </citation>
    <scope>IDENTIFICATION</scope>
    <source>
        <strain evidence="9">MHco3</strain>
    </source>
</reference>
<dbReference type="Proteomes" id="UP000025227">
    <property type="component" value="Unplaced"/>
</dbReference>
<name>A0A7I4YFJ3_HAECO</name>
<dbReference type="PROSITE" id="PS00217">
    <property type="entry name" value="SUGAR_TRANSPORT_2"/>
    <property type="match status" value="1"/>
</dbReference>
<dbReference type="Gene3D" id="1.20.1250.20">
    <property type="entry name" value="MFS general substrate transporter like domains"/>
    <property type="match status" value="1"/>
</dbReference>
<feature type="transmembrane region" description="Helical" evidence="6">
    <location>
        <begin position="12"/>
        <end position="31"/>
    </location>
</feature>
<evidence type="ECO:0000313" key="9">
    <source>
        <dbReference type="WBParaSite" id="HCON_00089740-00001"/>
    </source>
</evidence>
<dbReference type="OMA" id="YTWDACF"/>
<evidence type="ECO:0000256" key="6">
    <source>
        <dbReference type="SAM" id="Phobius"/>
    </source>
</evidence>
<keyword evidence="2 6" id="KW-0812">Transmembrane</keyword>
<comment type="subcellular location">
    <subcellularLocation>
        <location evidence="1">Membrane</location>
        <topology evidence="1">Multi-pass membrane protein</topology>
    </subcellularLocation>
</comment>
<feature type="transmembrane region" description="Helical" evidence="6">
    <location>
        <begin position="304"/>
        <end position="328"/>
    </location>
</feature>
<protein>
    <submittedName>
        <fullName evidence="9">MFS domain-containing protein</fullName>
    </submittedName>
</protein>
<feature type="domain" description="Major facilitator superfamily (MFS) profile" evidence="7">
    <location>
        <begin position="12"/>
        <end position="450"/>
    </location>
</feature>
<keyword evidence="3 6" id="KW-1133">Transmembrane helix</keyword>
<proteinExistence type="predicted"/>
<dbReference type="InterPro" id="IPR020846">
    <property type="entry name" value="MFS_dom"/>
</dbReference>
<dbReference type="PANTHER" id="PTHR24064">
    <property type="entry name" value="SOLUTE CARRIER FAMILY 22 MEMBER"/>
    <property type="match status" value="1"/>
</dbReference>
<feature type="region of interest" description="Disordered" evidence="5">
    <location>
        <begin position="477"/>
        <end position="500"/>
    </location>
</feature>
<keyword evidence="4 6" id="KW-0472">Membrane</keyword>
<feature type="transmembrane region" description="Helical" evidence="6">
    <location>
        <begin position="81"/>
        <end position="102"/>
    </location>
</feature>
<evidence type="ECO:0000256" key="3">
    <source>
        <dbReference type="ARBA" id="ARBA00022989"/>
    </source>
</evidence>
<evidence type="ECO:0000313" key="8">
    <source>
        <dbReference type="Proteomes" id="UP000025227"/>
    </source>
</evidence>
<dbReference type="InterPro" id="IPR036259">
    <property type="entry name" value="MFS_trans_sf"/>
</dbReference>
<dbReference type="OrthoDB" id="5296287at2759"/>
<evidence type="ECO:0000256" key="5">
    <source>
        <dbReference type="SAM" id="MobiDB-lite"/>
    </source>
</evidence>
<dbReference type="InterPro" id="IPR005829">
    <property type="entry name" value="Sugar_transporter_CS"/>
</dbReference>
<dbReference type="AlphaFoldDB" id="A0A7I4YFJ3"/>
<dbReference type="WBParaSite" id="HCON_00089740-00001">
    <property type="protein sequence ID" value="HCON_00089740-00001"/>
    <property type="gene ID" value="HCON_00089740"/>
</dbReference>
<evidence type="ECO:0000256" key="2">
    <source>
        <dbReference type="ARBA" id="ARBA00022692"/>
    </source>
</evidence>
<feature type="transmembrane region" description="Helical" evidence="6">
    <location>
        <begin position="275"/>
        <end position="292"/>
    </location>
</feature>
<dbReference type="InterPro" id="IPR005828">
    <property type="entry name" value="MFS_sugar_transport-like"/>
</dbReference>
<dbReference type="GO" id="GO:0022857">
    <property type="term" value="F:transmembrane transporter activity"/>
    <property type="evidence" value="ECO:0007669"/>
    <property type="project" value="InterPro"/>
</dbReference>
<evidence type="ECO:0000256" key="4">
    <source>
        <dbReference type="ARBA" id="ARBA00023136"/>
    </source>
</evidence>
<organism evidence="8 9">
    <name type="scientific">Haemonchus contortus</name>
    <name type="common">Barber pole worm</name>
    <dbReference type="NCBI Taxonomy" id="6289"/>
    <lineage>
        <taxon>Eukaryota</taxon>
        <taxon>Metazoa</taxon>
        <taxon>Ecdysozoa</taxon>
        <taxon>Nematoda</taxon>
        <taxon>Chromadorea</taxon>
        <taxon>Rhabditida</taxon>
        <taxon>Rhabditina</taxon>
        <taxon>Rhabditomorpha</taxon>
        <taxon>Strongyloidea</taxon>
        <taxon>Trichostrongylidae</taxon>
        <taxon>Haemonchus</taxon>
    </lineage>
</organism>
<accession>A0A7I4YFJ3</accession>
<feature type="transmembrane region" description="Helical" evidence="6">
    <location>
        <begin position="198"/>
        <end position="217"/>
    </location>
</feature>
<evidence type="ECO:0000256" key="1">
    <source>
        <dbReference type="ARBA" id="ARBA00004141"/>
    </source>
</evidence>
<dbReference type="Pfam" id="PF00083">
    <property type="entry name" value="Sugar_tr"/>
    <property type="match status" value="1"/>
</dbReference>
<feature type="transmembrane region" description="Helical" evidence="6">
    <location>
        <begin position="340"/>
        <end position="359"/>
    </location>
</feature>
<dbReference type="GO" id="GO:0016020">
    <property type="term" value="C:membrane"/>
    <property type="evidence" value="ECO:0007669"/>
    <property type="project" value="UniProtKB-SubCell"/>
</dbReference>
<dbReference type="PROSITE" id="PS50850">
    <property type="entry name" value="MFS"/>
    <property type="match status" value="1"/>
</dbReference>
<feature type="transmembrane region" description="Helical" evidence="6">
    <location>
        <begin position="114"/>
        <end position="135"/>
    </location>
</feature>
<dbReference type="SUPFAM" id="SSF103473">
    <property type="entry name" value="MFS general substrate transporter"/>
    <property type="match status" value="1"/>
</dbReference>
<evidence type="ECO:0000259" key="7">
    <source>
        <dbReference type="PROSITE" id="PS50850"/>
    </source>
</evidence>
<sequence length="500" mass="56212">MFYDVNRFHLIVLLTWLVSMFFASQMIFAIFSNYSPKWSCGDGEVSKNCTIFNQCRDNLIFHDDYFKSAALEFGWICSENAYMMSLFSQLQFIGVLLGTFIFGSLSDMYGRKPISVLALSTGFLTNLMTGFAPSWQVLHMLRFILGLSIGGAITTKAAYITELLLPKQRMLIRGVFNWGVARIALTLVCMTFPNWRTASIACAVGMLPALFSIAFIFPESPTWLHSKGRMDEMKAAERYIASFAGEKYEPVPHKPIEHVKTLWEMWQTRGLFRRLIVLWLMWFVAAFCSYGSDLNSNNIYGNLFVNQILFGVLIMISKLILLGVDTWFPSFSRRQLHQGAQLVVCLCFLTLSILTMRQYTGWGVLVVNLLGTVFNEYTWDACFLCTVESLETSCRASGTGSCSLMARIGAILAPVLTHMNNFWPPSVYFSIFVMGSLNFIISNRFLIETKGVDLDNVAIADDSVPKEHDMLLGDNLLAGNGVDSPRSSQRLPGRKASADS</sequence>
<keyword evidence="8" id="KW-1185">Reference proteome</keyword>